<evidence type="ECO:0000313" key="3">
    <source>
        <dbReference type="Proteomes" id="UP001378592"/>
    </source>
</evidence>
<dbReference type="Proteomes" id="UP001378592">
    <property type="component" value="Unassembled WGS sequence"/>
</dbReference>
<dbReference type="AlphaFoldDB" id="A0AAN9W0Y5"/>
<proteinExistence type="predicted"/>
<sequence length="512" mass="58356">MKRFKVPDCMNSETTLKEYKYSKINPSFSAPEATRPPQTLEISCLSSNVGHDLSPNNSINITFNEAYKEQLDLNRKSPNESKTYYKAELLENEVTSNELLATTMKSEVPTLTEYPVGNSFKTECKLYSYIPHSHLHSIENNLSISASERELMQECNFPREQAHKFNSSRNFAQDVTNFNFTPVYPTALVPKRPRINLVHQQENKQVLKYGDIVPGSTQLQQISPLYSEEFKFNTLGESSSSNDNYHVNNTLVQKSPQQHQGSCNAHQPLTSSETPIHETHMIYATFDFNEQKTKDIVIHDISASEQIIKNKNSDSKSQENSPNEQDNIPYFNASTPEHARTPSSPSTIISFLNNTVECDSSPCNSKNLIPNKPWEEPLNLSKKSPNESNTYYGAKCEKINSSEMFTLTNLEVSTLTNCPTANSFKTESELQTNILHSQYDYIKNNPSTSATRKELTQELNPREMAEVVENFDYIPINPILLAPKLSRINWVRKLQRDKRQLAIIFQEISQLK</sequence>
<comment type="caution">
    <text evidence="2">The sequence shown here is derived from an EMBL/GenBank/DDBJ whole genome shotgun (WGS) entry which is preliminary data.</text>
</comment>
<organism evidence="2 3">
    <name type="scientific">Gryllus longicercus</name>
    <dbReference type="NCBI Taxonomy" id="2509291"/>
    <lineage>
        <taxon>Eukaryota</taxon>
        <taxon>Metazoa</taxon>
        <taxon>Ecdysozoa</taxon>
        <taxon>Arthropoda</taxon>
        <taxon>Hexapoda</taxon>
        <taxon>Insecta</taxon>
        <taxon>Pterygota</taxon>
        <taxon>Neoptera</taxon>
        <taxon>Polyneoptera</taxon>
        <taxon>Orthoptera</taxon>
        <taxon>Ensifera</taxon>
        <taxon>Gryllidea</taxon>
        <taxon>Grylloidea</taxon>
        <taxon>Gryllidae</taxon>
        <taxon>Gryllinae</taxon>
        <taxon>Gryllus</taxon>
    </lineage>
</organism>
<feature type="region of interest" description="Disordered" evidence="1">
    <location>
        <begin position="311"/>
        <end position="344"/>
    </location>
</feature>
<evidence type="ECO:0000256" key="1">
    <source>
        <dbReference type="SAM" id="MobiDB-lite"/>
    </source>
</evidence>
<feature type="region of interest" description="Disordered" evidence="1">
    <location>
        <begin position="254"/>
        <end position="275"/>
    </location>
</feature>
<name>A0AAN9W0Y5_9ORTH</name>
<accession>A0AAN9W0Y5</accession>
<dbReference type="EMBL" id="JAZDUA010000107">
    <property type="protein sequence ID" value="KAK7867879.1"/>
    <property type="molecule type" value="Genomic_DNA"/>
</dbReference>
<keyword evidence="3" id="KW-1185">Reference proteome</keyword>
<protein>
    <submittedName>
        <fullName evidence="2">Uncharacterized protein</fullName>
    </submittedName>
</protein>
<feature type="compositionally biased region" description="Polar residues" evidence="1">
    <location>
        <begin position="254"/>
        <end position="274"/>
    </location>
</feature>
<gene>
    <name evidence="2" type="ORF">R5R35_008626</name>
</gene>
<evidence type="ECO:0000313" key="2">
    <source>
        <dbReference type="EMBL" id="KAK7867879.1"/>
    </source>
</evidence>
<reference evidence="2 3" key="1">
    <citation type="submission" date="2024-03" db="EMBL/GenBank/DDBJ databases">
        <title>The genome assembly and annotation of the cricket Gryllus longicercus Weissman &amp; Gray.</title>
        <authorList>
            <person name="Szrajer S."/>
            <person name="Gray D."/>
            <person name="Ylla G."/>
        </authorList>
    </citation>
    <scope>NUCLEOTIDE SEQUENCE [LARGE SCALE GENOMIC DNA]</scope>
    <source>
        <strain evidence="2">DAG 2021-001</strain>
        <tissue evidence="2">Whole body minus gut</tissue>
    </source>
</reference>